<feature type="compositionally biased region" description="Polar residues" evidence="7">
    <location>
        <begin position="839"/>
        <end position="855"/>
    </location>
</feature>
<feature type="compositionally biased region" description="Polar residues" evidence="7">
    <location>
        <begin position="871"/>
        <end position="882"/>
    </location>
</feature>
<evidence type="ECO:0000256" key="1">
    <source>
        <dbReference type="ARBA" id="ARBA00000707"/>
    </source>
</evidence>
<proteinExistence type="predicted"/>
<dbReference type="SUPFAM" id="SSF54001">
    <property type="entry name" value="Cysteine proteinases"/>
    <property type="match status" value="1"/>
</dbReference>
<dbReference type="InterPro" id="IPR025305">
    <property type="entry name" value="UCH_repeat_domain"/>
</dbReference>
<dbReference type="InterPro" id="IPR001394">
    <property type="entry name" value="Peptidase_C19_UCH"/>
</dbReference>
<evidence type="ECO:0000313" key="10">
    <source>
        <dbReference type="Proteomes" id="UP000076874"/>
    </source>
</evidence>
<feature type="compositionally biased region" description="Polar residues" evidence="7">
    <location>
        <begin position="24"/>
        <end position="41"/>
    </location>
</feature>
<dbReference type="GO" id="GO:0004843">
    <property type="term" value="F:cysteine-type deubiquitinase activity"/>
    <property type="evidence" value="ECO:0007669"/>
    <property type="project" value="UniProtKB-EC"/>
</dbReference>
<dbReference type="Gene3D" id="3.90.70.10">
    <property type="entry name" value="Cysteine proteinases"/>
    <property type="match status" value="2"/>
</dbReference>
<dbReference type="PANTHER" id="PTHR43982:SF6">
    <property type="entry name" value="UBIQUITIN CARBOXYL-TERMINAL HYDROLASE 2-RELATED"/>
    <property type="match status" value="1"/>
</dbReference>
<dbReference type="EC" id="3.4.19.12" evidence="2"/>
<feature type="compositionally biased region" description="Basic and acidic residues" evidence="7">
    <location>
        <begin position="1"/>
        <end position="22"/>
    </location>
</feature>
<gene>
    <name evidence="9" type="ORF">SPI_03330</name>
</gene>
<dbReference type="InterPro" id="IPR028889">
    <property type="entry name" value="USP"/>
</dbReference>
<dbReference type="STRING" id="1081102.A0A167X977"/>
<reference evidence="9 10" key="1">
    <citation type="journal article" date="2016" name="Genome Biol. Evol.">
        <title>Divergent and convergent evolution of fungal pathogenicity.</title>
        <authorList>
            <person name="Shang Y."/>
            <person name="Xiao G."/>
            <person name="Zheng P."/>
            <person name="Cen K."/>
            <person name="Zhan S."/>
            <person name="Wang C."/>
        </authorList>
    </citation>
    <scope>NUCLEOTIDE SEQUENCE [LARGE SCALE GENOMIC DNA]</scope>
    <source>
        <strain evidence="9 10">RCEF 264</strain>
    </source>
</reference>
<keyword evidence="10" id="KW-1185">Reference proteome</keyword>
<dbReference type="PROSITE" id="PS50235">
    <property type="entry name" value="USP_3"/>
    <property type="match status" value="1"/>
</dbReference>
<feature type="domain" description="USP" evidence="8">
    <location>
        <begin position="664"/>
        <end position="1409"/>
    </location>
</feature>
<dbReference type="PANTHER" id="PTHR43982">
    <property type="entry name" value="UBIQUITIN CARBOXYL-TERMINAL HYDROLASE"/>
    <property type="match status" value="1"/>
</dbReference>
<dbReference type="GO" id="GO:0061136">
    <property type="term" value="P:regulation of proteasomal protein catabolic process"/>
    <property type="evidence" value="ECO:0007669"/>
    <property type="project" value="TreeGrafter"/>
</dbReference>
<evidence type="ECO:0000313" key="9">
    <source>
        <dbReference type="EMBL" id="OAA64683.1"/>
    </source>
</evidence>
<dbReference type="Proteomes" id="UP000076874">
    <property type="component" value="Unassembled WGS sequence"/>
</dbReference>
<evidence type="ECO:0000256" key="5">
    <source>
        <dbReference type="ARBA" id="ARBA00022801"/>
    </source>
</evidence>
<keyword evidence="4" id="KW-0833">Ubl conjugation pathway</keyword>
<dbReference type="GO" id="GO:0043161">
    <property type="term" value="P:proteasome-mediated ubiquitin-dependent protein catabolic process"/>
    <property type="evidence" value="ECO:0007669"/>
    <property type="project" value="InterPro"/>
</dbReference>
<evidence type="ECO:0000256" key="3">
    <source>
        <dbReference type="ARBA" id="ARBA00022670"/>
    </source>
</evidence>
<keyword evidence="3" id="KW-0645">Protease</keyword>
<dbReference type="PROSITE" id="PS00973">
    <property type="entry name" value="USP_2"/>
    <property type="match status" value="1"/>
</dbReference>
<keyword evidence="6" id="KW-0788">Thiol protease</keyword>
<evidence type="ECO:0000256" key="7">
    <source>
        <dbReference type="SAM" id="MobiDB-lite"/>
    </source>
</evidence>
<dbReference type="OrthoDB" id="2420415at2759"/>
<name>A0A167X977_9HYPO</name>
<dbReference type="GO" id="GO:0070628">
    <property type="term" value="F:proteasome binding"/>
    <property type="evidence" value="ECO:0007669"/>
    <property type="project" value="TreeGrafter"/>
</dbReference>
<organism evidence="9 10">
    <name type="scientific">Niveomyces insectorum RCEF 264</name>
    <dbReference type="NCBI Taxonomy" id="1081102"/>
    <lineage>
        <taxon>Eukaryota</taxon>
        <taxon>Fungi</taxon>
        <taxon>Dikarya</taxon>
        <taxon>Ascomycota</taxon>
        <taxon>Pezizomycotina</taxon>
        <taxon>Sordariomycetes</taxon>
        <taxon>Hypocreomycetidae</taxon>
        <taxon>Hypocreales</taxon>
        <taxon>Cordycipitaceae</taxon>
        <taxon>Niveomyces</taxon>
    </lineage>
</organism>
<evidence type="ECO:0000256" key="4">
    <source>
        <dbReference type="ARBA" id="ARBA00022786"/>
    </source>
</evidence>
<dbReference type="InterPro" id="IPR018200">
    <property type="entry name" value="USP_CS"/>
</dbReference>
<feature type="region of interest" description="Disordered" evidence="7">
    <location>
        <begin position="868"/>
        <end position="916"/>
    </location>
</feature>
<feature type="region of interest" description="Disordered" evidence="7">
    <location>
        <begin position="1164"/>
        <end position="1237"/>
    </location>
</feature>
<evidence type="ECO:0000256" key="6">
    <source>
        <dbReference type="ARBA" id="ARBA00022807"/>
    </source>
</evidence>
<feature type="region of interest" description="Disordered" evidence="7">
    <location>
        <begin position="784"/>
        <end position="855"/>
    </location>
</feature>
<feature type="compositionally biased region" description="Basic and acidic residues" evidence="7">
    <location>
        <begin position="1487"/>
        <end position="1500"/>
    </location>
</feature>
<evidence type="ECO:0000256" key="2">
    <source>
        <dbReference type="ARBA" id="ARBA00012759"/>
    </source>
</evidence>
<dbReference type="EMBL" id="AZHD01000004">
    <property type="protein sequence ID" value="OAA64683.1"/>
    <property type="molecule type" value="Genomic_DNA"/>
</dbReference>
<protein>
    <recommendedName>
        <fullName evidence="2">ubiquitinyl hydrolase 1</fullName>
        <ecNumber evidence="2">3.4.19.12</ecNumber>
    </recommendedName>
</protein>
<dbReference type="Pfam" id="PF13446">
    <property type="entry name" value="RPT"/>
    <property type="match status" value="2"/>
</dbReference>
<feature type="compositionally biased region" description="Pro residues" evidence="7">
    <location>
        <begin position="1459"/>
        <end position="1468"/>
    </location>
</feature>
<dbReference type="Pfam" id="PF00443">
    <property type="entry name" value="UCH"/>
    <property type="match status" value="1"/>
</dbReference>
<sequence length="1500" mass="166795">MGVFKDRGNLFRDKRRANEGRPKSNGSIMNPPSSHPATRSHGSVPPPLVEETDHICLDRPGRFAPAWLEEFLSGGLFDYAPLALDVGCANYHVRRETANAAGGNYPVGTLPPELRHELLLKGHQSYQGESSRRADGRECDEVYSCVCQNCRYHFTFYIDRNNGTSCGLNRNNFKEPFHHLVFLVTDNKPSPNINLKYYPYRGHSDYTCSAKDCGFKLTIEVSLPRLDEHFLAFLTDNDRINKRLELAVEREPERFADVVNVGPNALSYLRIYLRDIVEGKKDMARDGLEVPRQIDQRNKKFFVQFGDGPDAAELFEYLEFEEVVDGDNRAWKVPSPVIARPTRPGSQLAFYQDIKSEVETIIGKGSQNMKPNTAINFLKTALDIGAYATSDIDFGAYIINDFKKLGLMYDMHEAYFWYAFSCQRQADPSNQLVYFAALQRLARGRNNEELELRVQSFDSMLTDPIEDRKMAGVLEEDEIRRATELSLQEMQPAPAPQVAGDDSVTAAYNYFGLPPDQPLTDEDVLGKYESLCDTYPSQKSSYREKLLRIARHTGSKSLQERALRFMDLEEALSYLGVQADTETEYIVNIAQYVCNSREKDYVLVATALRVIGMARNNDPVLLREATIVVAESDQSYQVDSTHFSQMDLDVVPVNDGPANLTLPVGLQNIRNTCYLNSILQYLFTVKPVREIVLDYDKYGLEITEDNLRSRRIDPGSTHLEKSEAFAGQQFVLQLYGLFQELLNSQEATVKPSQPLALAALKNPKQLEMDGATILEKEQENSVAFDMGSGKGTESPAPPLPIRHAPAPPESPRPTNEHRHSETKVVVNAVSGTDEADAVSTRSSQTLVNQTDDGWQSVSHVSDVATAEAISADSNPTAAVQVQQKDEGEEPPPYSAEDPQQLPVTGGGGDTEMNDTVANSGTSQVQEIAASGVQTVFDPPPPVAEPTVEEKIARALNDSSVTGTDQQDVEEVMGNIISHLRAAVRATGEDEETGVQSDPVTDTFFWTSVTYNRSNHAEKYNRQVAPNRWVTAYPDEGGQVINLLQALDSSFQREFITQGTTRYERFTSILKLPPILHVHIQRTTRDGGKNNTAIAMPVVLHLDRFMDSPVGSELFNKRRRAWNLQERLRSLRGPGGEVSDLTFSPGAVGRMATYTNSVVEEYVQGGRQFRRKSDNKGKGKGKAKATVDGTMGSTVEEVENVEEEETGEETDGAHSDDDDESGSDADDEDEDSGDVGGDYYIISDEIKELLDENGITIASTDTLDLTLDNAADVDNQTAALARGAADLPFLEGARTMTPRAIQGAWVPEAVAAGDALMANVPDLAETYRDELEGLFADLQDPRYEYLLHAVVCHAGQTGKSGHYWVWVFDFDQSLWRRYNDSVVTEEPDTDKVMKELSTQGEPYYLAYVRASDVGRMVNTPTRQRRAATPPPPPPRSQQQQLQQPLKRELSVESDFVTALSPPPVPPPTRAPQQTETLPPSPPPEVEEEGVRTPNDQEMREL</sequence>
<comment type="catalytic activity">
    <reaction evidence="1">
        <text>Thiol-dependent hydrolysis of ester, thioester, amide, peptide and isopeptide bonds formed by the C-terminal Gly of ubiquitin (a 76-residue protein attached to proteins as an intracellular targeting signal).</text>
        <dbReference type="EC" id="3.4.19.12"/>
    </reaction>
</comment>
<feature type="compositionally biased region" description="Acidic residues" evidence="7">
    <location>
        <begin position="1195"/>
        <end position="1232"/>
    </location>
</feature>
<evidence type="ECO:0000259" key="8">
    <source>
        <dbReference type="PROSITE" id="PS50235"/>
    </source>
</evidence>
<accession>A0A167X977</accession>
<feature type="region of interest" description="Disordered" evidence="7">
    <location>
        <begin position="1419"/>
        <end position="1500"/>
    </location>
</feature>
<keyword evidence="5 9" id="KW-0378">Hydrolase</keyword>
<comment type="caution">
    <text evidence="9">The sequence shown here is derived from an EMBL/GenBank/DDBJ whole genome shotgun (WGS) entry which is preliminary data.</text>
</comment>
<feature type="compositionally biased region" description="Pro residues" evidence="7">
    <location>
        <begin position="795"/>
        <end position="811"/>
    </location>
</feature>
<dbReference type="InterPro" id="IPR038765">
    <property type="entry name" value="Papain-like_cys_pep_sf"/>
</dbReference>
<dbReference type="GO" id="GO:0016579">
    <property type="term" value="P:protein deubiquitination"/>
    <property type="evidence" value="ECO:0007669"/>
    <property type="project" value="InterPro"/>
</dbReference>
<dbReference type="InterPro" id="IPR044635">
    <property type="entry name" value="UBP14-like"/>
</dbReference>
<feature type="region of interest" description="Disordered" evidence="7">
    <location>
        <begin position="1"/>
        <end position="50"/>
    </location>
</feature>